<dbReference type="EMBL" id="KV419421">
    <property type="protein sequence ID" value="KZS90453.1"/>
    <property type="molecule type" value="Genomic_DNA"/>
</dbReference>
<sequence>MGWDPEKVYGKNPFEGLDLPDEFETAPETVPPIPEIVGLKFEIVDSIHYEYSKHSDYRARVFKARANWDNFEGTVVMKLFHCDEPAEDCSLDRSLDLFERESNAYARLLHHGICSKGVVPHCHGSYRFPPTWKSDHRFTSDPHSPLASFINDIEPPIALVLEYLPGVRPLSPWNITPELAEEIMAALKCIHEAYVLHSDLYPRNILIKKDGSPCWIDFDAAQIPPDPEVTPVWLHEELADAWSLLYEELLPDRARVMRGEKPRHQDCLAPVLPHMLEDNDSALASNNSLEVPNLVFDDEGFVSSNSSQITDPPSFYQDTGVEDSVSTAGEKSIILENLDSEVLGINM</sequence>
<proteinExistence type="predicted"/>
<accession>A0A164RD28</accession>
<dbReference type="AlphaFoldDB" id="A0A164RD28"/>
<evidence type="ECO:0008006" key="3">
    <source>
        <dbReference type="Google" id="ProtNLM"/>
    </source>
</evidence>
<gene>
    <name evidence="1" type="ORF">SISNIDRAFT_496983</name>
</gene>
<evidence type="ECO:0000313" key="2">
    <source>
        <dbReference type="Proteomes" id="UP000076722"/>
    </source>
</evidence>
<dbReference type="STRING" id="1314777.A0A164RD28"/>
<reference evidence="1 2" key="1">
    <citation type="journal article" date="2016" name="Mol. Biol. Evol.">
        <title>Comparative Genomics of Early-Diverging Mushroom-Forming Fungi Provides Insights into the Origins of Lignocellulose Decay Capabilities.</title>
        <authorList>
            <person name="Nagy L.G."/>
            <person name="Riley R."/>
            <person name="Tritt A."/>
            <person name="Adam C."/>
            <person name="Daum C."/>
            <person name="Floudas D."/>
            <person name="Sun H."/>
            <person name="Yadav J.S."/>
            <person name="Pangilinan J."/>
            <person name="Larsson K.H."/>
            <person name="Matsuura K."/>
            <person name="Barry K."/>
            <person name="Labutti K."/>
            <person name="Kuo R."/>
            <person name="Ohm R.A."/>
            <person name="Bhattacharya S.S."/>
            <person name="Shirouzu T."/>
            <person name="Yoshinaga Y."/>
            <person name="Martin F.M."/>
            <person name="Grigoriev I.V."/>
            <person name="Hibbett D.S."/>
        </authorList>
    </citation>
    <scope>NUCLEOTIDE SEQUENCE [LARGE SCALE GENOMIC DNA]</scope>
    <source>
        <strain evidence="1 2">HHB9708</strain>
    </source>
</reference>
<dbReference type="OrthoDB" id="3262759at2759"/>
<evidence type="ECO:0000313" key="1">
    <source>
        <dbReference type="EMBL" id="KZS90453.1"/>
    </source>
</evidence>
<dbReference type="Gene3D" id="1.10.510.10">
    <property type="entry name" value="Transferase(Phosphotransferase) domain 1"/>
    <property type="match status" value="1"/>
</dbReference>
<dbReference type="InterPro" id="IPR011009">
    <property type="entry name" value="Kinase-like_dom_sf"/>
</dbReference>
<dbReference type="SUPFAM" id="SSF56112">
    <property type="entry name" value="Protein kinase-like (PK-like)"/>
    <property type="match status" value="1"/>
</dbReference>
<keyword evidence="2" id="KW-1185">Reference proteome</keyword>
<dbReference type="Proteomes" id="UP000076722">
    <property type="component" value="Unassembled WGS sequence"/>
</dbReference>
<name>A0A164RD28_9AGAM</name>
<protein>
    <recommendedName>
        <fullName evidence="3">Protein kinase domain-containing protein</fullName>
    </recommendedName>
</protein>
<organism evidence="1 2">
    <name type="scientific">Sistotremastrum niveocremeum HHB9708</name>
    <dbReference type="NCBI Taxonomy" id="1314777"/>
    <lineage>
        <taxon>Eukaryota</taxon>
        <taxon>Fungi</taxon>
        <taxon>Dikarya</taxon>
        <taxon>Basidiomycota</taxon>
        <taxon>Agaricomycotina</taxon>
        <taxon>Agaricomycetes</taxon>
        <taxon>Sistotremastrales</taxon>
        <taxon>Sistotremastraceae</taxon>
        <taxon>Sertulicium</taxon>
        <taxon>Sertulicium niveocremeum</taxon>
    </lineage>
</organism>